<accession>A0A8J8C9Q2</accession>
<organism evidence="2 3">
    <name type="scientific">Haloarcula salinisoli</name>
    <dbReference type="NCBI Taxonomy" id="2487746"/>
    <lineage>
        <taxon>Archaea</taxon>
        <taxon>Methanobacteriati</taxon>
        <taxon>Methanobacteriota</taxon>
        <taxon>Stenosarchaea group</taxon>
        <taxon>Halobacteria</taxon>
        <taxon>Halobacteriales</taxon>
        <taxon>Haloarculaceae</taxon>
        <taxon>Haloarcula</taxon>
    </lineage>
</organism>
<protein>
    <submittedName>
        <fullName evidence="2">Uncharacterized protein</fullName>
    </submittedName>
</protein>
<dbReference type="EMBL" id="RKLQ01000005">
    <property type="protein sequence ID" value="MBX0305592.1"/>
    <property type="molecule type" value="Genomic_DNA"/>
</dbReference>
<evidence type="ECO:0000313" key="2">
    <source>
        <dbReference type="EMBL" id="MBX0305592.1"/>
    </source>
</evidence>
<sequence>MSSRTPTEYVEKATDSSASEADRKEAIHALKTANECDELAAIVRNHDIEAQFRKEALEAMGTSQCDGTLQLLVDEEVLDSDMQSRAVEILDSMQQ</sequence>
<keyword evidence="3" id="KW-1185">Reference proteome</keyword>
<feature type="compositionally biased region" description="Basic and acidic residues" evidence="1">
    <location>
        <begin position="9"/>
        <end position="22"/>
    </location>
</feature>
<evidence type="ECO:0000313" key="3">
    <source>
        <dbReference type="Proteomes" id="UP000783863"/>
    </source>
</evidence>
<dbReference type="RefSeq" id="WP_220589820.1">
    <property type="nucleotide sequence ID" value="NZ_RKLQ01000005.1"/>
</dbReference>
<comment type="caution">
    <text evidence="2">The sequence shown here is derived from an EMBL/GenBank/DDBJ whole genome shotgun (WGS) entry which is preliminary data.</text>
</comment>
<name>A0A8J8C9Q2_9EURY</name>
<proteinExistence type="predicted"/>
<reference evidence="2" key="1">
    <citation type="submission" date="2021-06" db="EMBL/GenBank/DDBJ databases">
        <title>Halomicroarcula sp. F24A a new haloarchaeum isolated from saline soil.</title>
        <authorList>
            <person name="Duran-Viseras A."/>
            <person name="Sanchez-Porro C."/>
            <person name="Ventosa A."/>
        </authorList>
    </citation>
    <scope>NUCLEOTIDE SEQUENCE</scope>
    <source>
        <strain evidence="2">F24A</strain>
    </source>
</reference>
<gene>
    <name evidence="2" type="ORF">EGD98_18265</name>
</gene>
<dbReference type="AlphaFoldDB" id="A0A8J8C9Q2"/>
<feature type="region of interest" description="Disordered" evidence="1">
    <location>
        <begin position="1"/>
        <end position="22"/>
    </location>
</feature>
<evidence type="ECO:0000256" key="1">
    <source>
        <dbReference type="SAM" id="MobiDB-lite"/>
    </source>
</evidence>
<dbReference type="Proteomes" id="UP000783863">
    <property type="component" value="Unassembled WGS sequence"/>
</dbReference>